<dbReference type="PANTHER" id="PTHR15893:SF0">
    <property type="entry name" value="LARGE RIBOSOMAL SUBUNIT PROTEIN BL27M"/>
    <property type="match status" value="1"/>
</dbReference>
<proteinExistence type="inferred from homology"/>
<feature type="compositionally biased region" description="Basic and acidic residues" evidence="6">
    <location>
        <begin position="93"/>
        <end position="113"/>
    </location>
</feature>
<evidence type="ECO:0000256" key="6">
    <source>
        <dbReference type="SAM" id="MobiDB-lite"/>
    </source>
</evidence>
<gene>
    <name evidence="7" type="ORF">COX64_04255</name>
</gene>
<dbReference type="GO" id="GO:0005840">
    <property type="term" value="C:ribosome"/>
    <property type="evidence" value="ECO:0007669"/>
    <property type="project" value="UniProtKB-KW"/>
</dbReference>
<evidence type="ECO:0000256" key="1">
    <source>
        <dbReference type="ARBA" id="ARBA00010797"/>
    </source>
</evidence>
<accession>A0A2M7W130</accession>
<dbReference type="Proteomes" id="UP000228952">
    <property type="component" value="Unassembled WGS sequence"/>
</dbReference>
<evidence type="ECO:0000313" key="8">
    <source>
        <dbReference type="Proteomes" id="UP000228952"/>
    </source>
</evidence>
<keyword evidence="3" id="KW-0687">Ribonucleoprotein</keyword>
<dbReference type="GO" id="GO:0006412">
    <property type="term" value="P:translation"/>
    <property type="evidence" value="ECO:0007669"/>
    <property type="project" value="InterPro"/>
</dbReference>
<evidence type="ECO:0000256" key="5">
    <source>
        <dbReference type="ARBA" id="ARBA00035477"/>
    </source>
</evidence>
<feature type="region of interest" description="Disordered" evidence="6">
    <location>
        <begin position="1"/>
        <end position="20"/>
    </location>
</feature>
<dbReference type="GO" id="GO:1990904">
    <property type="term" value="C:ribonucleoprotein complex"/>
    <property type="evidence" value="ECO:0007669"/>
    <property type="project" value="UniProtKB-KW"/>
</dbReference>
<evidence type="ECO:0000313" key="7">
    <source>
        <dbReference type="EMBL" id="PJA12612.1"/>
    </source>
</evidence>
<dbReference type="SUPFAM" id="SSF110324">
    <property type="entry name" value="Ribosomal L27 protein-like"/>
    <property type="match status" value="1"/>
</dbReference>
<organism evidence="7 8">
    <name type="scientific">Candidatus Dojkabacteria bacterium CG_4_10_14_0_2_um_filter_Dojkabacteria_WS6_41_15</name>
    <dbReference type="NCBI Taxonomy" id="2014249"/>
    <lineage>
        <taxon>Bacteria</taxon>
        <taxon>Candidatus Dojkabacteria</taxon>
    </lineage>
</organism>
<evidence type="ECO:0000256" key="3">
    <source>
        <dbReference type="ARBA" id="ARBA00023274"/>
    </source>
</evidence>
<evidence type="ECO:0000256" key="2">
    <source>
        <dbReference type="ARBA" id="ARBA00022980"/>
    </source>
</evidence>
<dbReference type="Gene3D" id="2.40.50.100">
    <property type="match status" value="1"/>
</dbReference>
<dbReference type="AlphaFoldDB" id="A0A2M7W130"/>
<dbReference type="PRINTS" id="PR00063">
    <property type="entry name" value="RIBOSOMALL27"/>
</dbReference>
<comment type="similarity">
    <text evidence="1">Belongs to the bacterial ribosomal protein bL27 family.</text>
</comment>
<name>A0A2M7W130_9BACT</name>
<evidence type="ECO:0000256" key="4">
    <source>
        <dbReference type="ARBA" id="ARBA00035175"/>
    </source>
</evidence>
<reference evidence="8" key="1">
    <citation type="submission" date="2017-09" db="EMBL/GenBank/DDBJ databases">
        <title>Depth-based differentiation of microbial function through sediment-hosted aquifers and enrichment of novel symbionts in the deep terrestrial subsurface.</title>
        <authorList>
            <person name="Probst A.J."/>
            <person name="Ladd B."/>
            <person name="Jarett J.K."/>
            <person name="Geller-Mcgrath D.E."/>
            <person name="Sieber C.M.K."/>
            <person name="Emerson J.B."/>
            <person name="Anantharaman K."/>
            <person name="Thomas B.C."/>
            <person name="Malmstrom R."/>
            <person name="Stieglmeier M."/>
            <person name="Klingl A."/>
            <person name="Woyke T."/>
            <person name="Ryan C.M."/>
            <person name="Banfield J.F."/>
        </authorList>
    </citation>
    <scope>NUCLEOTIDE SEQUENCE [LARGE SCALE GENOMIC DNA]</scope>
</reference>
<dbReference type="Pfam" id="PF01016">
    <property type="entry name" value="Ribosomal_L27"/>
    <property type="match status" value="1"/>
</dbReference>
<dbReference type="InterPro" id="IPR001684">
    <property type="entry name" value="Ribosomal_bL27"/>
</dbReference>
<keyword evidence="2" id="KW-0689">Ribosomal protein</keyword>
<protein>
    <recommendedName>
        <fullName evidence="4">Large ribosomal subunit protein bL27</fullName>
    </recommendedName>
    <alternativeName>
        <fullName evidence="5">50S ribosomal protein L27</fullName>
    </alternativeName>
</protein>
<feature type="region of interest" description="Disordered" evidence="6">
    <location>
        <begin position="93"/>
        <end position="116"/>
    </location>
</feature>
<comment type="caution">
    <text evidence="7">The sequence shown here is derived from an EMBL/GenBank/DDBJ whole genome shotgun (WGS) entry which is preliminary data.</text>
</comment>
<dbReference type="GO" id="GO:0003735">
    <property type="term" value="F:structural constituent of ribosome"/>
    <property type="evidence" value="ECO:0007669"/>
    <property type="project" value="InterPro"/>
</dbReference>
<sequence length="136" mass="14861">MAHVKAGSSSAHQKANVVGKRRGLKVNQGQFVRGGQILIKQTGIVFKAGMNTMISRDSSVMSRVAGIVQFTYLRRPHGVRTVVNVWPKLAEAKAPKQESTKVEKPKSTEEKKQKSIKAVKKVVAKKATVKKAVAKK</sequence>
<dbReference type="PANTHER" id="PTHR15893">
    <property type="entry name" value="RIBOSOMAL PROTEIN L27"/>
    <property type="match status" value="1"/>
</dbReference>
<dbReference type="EMBL" id="PFQB01000107">
    <property type="protein sequence ID" value="PJA12612.1"/>
    <property type="molecule type" value="Genomic_DNA"/>
</dbReference>